<reference evidence="1 3" key="1">
    <citation type="submission" date="2012-02" db="EMBL/GenBank/DDBJ databases">
        <title>Improved High-Quality Draft sequence of Microvirga sp. WSM3557.</title>
        <authorList>
            <consortium name="US DOE Joint Genome Institute"/>
            <person name="Lucas S."/>
            <person name="Han J."/>
            <person name="Lapidus A."/>
            <person name="Cheng J.-F."/>
            <person name="Goodwin L."/>
            <person name="Pitluck S."/>
            <person name="Peters L."/>
            <person name="Zhang X."/>
            <person name="Detter J.C."/>
            <person name="Han C."/>
            <person name="Tapia R."/>
            <person name="Land M."/>
            <person name="Hauser L."/>
            <person name="Kyrpides N."/>
            <person name="Ivanova N."/>
            <person name="Pagani I."/>
            <person name="Brau L."/>
            <person name="Yates R."/>
            <person name="O'Hara G."/>
            <person name="Rui T."/>
            <person name="Howieson J."/>
            <person name="Reeve W."/>
            <person name="Woyke T."/>
        </authorList>
    </citation>
    <scope>NUCLEOTIDE SEQUENCE [LARGE SCALE GENOMIC DNA]</scope>
    <source>
        <strain evidence="1 3">WSM3557</strain>
    </source>
</reference>
<name>I4Z1Q2_9HYPH</name>
<dbReference type="PATRIC" id="fig|864069.3.peg.1624"/>
<dbReference type="AlphaFoldDB" id="I4Z1Q2"/>
<sequence length="47" mass="6050">MDIRRRFLTRSFRENLKELRRSEMLKKQKHMIQFDNWQTIKRELKLT</sequence>
<keyword evidence="3" id="KW-1185">Reference proteome</keyword>
<protein>
    <submittedName>
        <fullName evidence="1">Uncharacterized protein</fullName>
    </submittedName>
</protein>
<accession>I4Z1Q2</accession>
<dbReference type="EMBL" id="JH660640">
    <property type="protein sequence ID" value="EIM30144.1"/>
    <property type="molecule type" value="Genomic_DNA"/>
</dbReference>
<dbReference type="RefSeq" id="WP_009489035.1">
    <property type="nucleotide sequence ID" value="NZ_CP141050.1"/>
</dbReference>
<gene>
    <name evidence="2" type="ORF">MicloDRAFT_00004230</name>
    <name evidence="1" type="ORF">MicloDRAFT_00014650</name>
</gene>
<dbReference type="Proteomes" id="UP000003947">
    <property type="component" value="Unassembled WGS sequence"/>
</dbReference>
<evidence type="ECO:0000313" key="2">
    <source>
        <dbReference type="EMBL" id="EIM30896.1"/>
    </source>
</evidence>
<evidence type="ECO:0000313" key="3">
    <source>
        <dbReference type="Proteomes" id="UP000003947"/>
    </source>
</evidence>
<evidence type="ECO:0000313" key="1">
    <source>
        <dbReference type="EMBL" id="EIM30144.1"/>
    </source>
</evidence>
<dbReference type="EMBL" id="JH660635">
    <property type="protein sequence ID" value="EIM30896.1"/>
    <property type="molecule type" value="Genomic_DNA"/>
</dbReference>
<proteinExistence type="predicted"/>
<dbReference type="HOGENOM" id="CLU_3170264_0_0_5"/>
<organism evidence="1 3">
    <name type="scientific">Microvirga lotononidis</name>
    <dbReference type="NCBI Taxonomy" id="864069"/>
    <lineage>
        <taxon>Bacteria</taxon>
        <taxon>Pseudomonadati</taxon>
        <taxon>Pseudomonadota</taxon>
        <taxon>Alphaproteobacteria</taxon>
        <taxon>Hyphomicrobiales</taxon>
        <taxon>Methylobacteriaceae</taxon>
        <taxon>Microvirga</taxon>
    </lineage>
</organism>